<dbReference type="AlphaFoldDB" id="A0AAD4CNC7"/>
<dbReference type="PANTHER" id="PTHR43130">
    <property type="entry name" value="ARAC-FAMILY TRANSCRIPTIONAL REGULATOR"/>
    <property type="match status" value="1"/>
</dbReference>
<feature type="compositionally biased region" description="Pro residues" evidence="1">
    <location>
        <begin position="84"/>
        <end position="93"/>
    </location>
</feature>
<dbReference type="SUPFAM" id="SSF52317">
    <property type="entry name" value="Class I glutamine amidotransferase-like"/>
    <property type="match status" value="1"/>
</dbReference>
<dbReference type="Gene3D" id="3.40.50.880">
    <property type="match status" value="1"/>
</dbReference>
<proteinExistence type="predicted"/>
<organism evidence="2 3">
    <name type="scientific">Aspergillus nanangensis</name>
    <dbReference type="NCBI Taxonomy" id="2582783"/>
    <lineage>
        <taxon>Eukaryota</taxon>
        <taxon>Fungi</taxon>
        <taxon>Dikarya</taxon>
        <taxon>Ascomycota</taxon>
        <taxon>Pezizomycotina</taxon>
        <taxon>Eurotiomycetes</taxon>
        <taxon>Eurotiomycetidae</taxon>
        <taxon>Eurotiales</taxon>
        <taxon>Aspergillaceae</taxon>
        <taxon>Aspergillus</taxon>
        <taxon>Aspergillus subgen. Circumdati</taxon>
    </lineage>
</organism>
<evidence type="ECO:0000313" key="3">
    <source>
        <dbReference type="Proteomes" id="UP001194746"/>
    </source>
</evidence>
<dbReference type="PANTHER" id="PTHR43130:SF3">
    <property type="entry name" value="HTH-TYPE TRANSCRIPTIONAL REGULATOR RV1931C"/>
    <property type="match status" value="1"/>
</dbReference>
<protein>
    <recommendedName>
        <fullName evidence="4">DJ-1/PfpI domain-containing protein</fullName>
    </recommendedName>
</protein>
<feature type="region of interest" description="Disordered" evidence="1">
    <location>
        <begin position="80"/>
        <end position="109"/>
    </location>
</feature>
<dbReference type="Proteomes" id="UP001194746">
    <property type="component" value="Unassembled WGS sequence"/>
</dbReference>
<dbReference type="EMBL" id="VCAU01000033">
    <property type="protein sequence ID" value="KAF9889714.1"/>
    <property type="molecule type" value="Genomic_DNA"/>
</dbReference>
<evidence type="ECO:0000313" key="2">
    <source>
        <dbReference type="EMBL" id="KAF9889714.1"/>
    </source>
</evidence>
<sequence length="256" mass="27553">MAIKQSALVLIYPNFNSLETTGPLEVFFNTGISATIAAATDLTTSQENVTLQRAISLDDAQAHLSDYDILVVPGSRSRNILPYLPQPPQPPQPIQTLSPPADSTDGDNDDTEHAFSALLDLIETFASLPPRPGTTERAILSGTLGAYLLGAAGVLDGRVATTHRLVLGTLRQVCADAQRGRQPTGCRGTEVVPRSYSAKETRWYVDAGCNEAGVRVFTVCGPSAVIDATLYLMSLWRGRLVAEEAAMFLGHTWREI</sequence>
<keyword evidence="3" id="KW-1185">Reference proteome</keyword>
<gene>
    <name evidence="2" type="ORF">FE257_007020</name>
</gene>
<dbReference type="InterPro" id="IPR052158">
    <property type="entry name" value="INH-QAR"/>
</dbReference>
<dbReference type="InterPro" id="IPR029062">
    <property type="entry name" value="Class_I_gatase-like"/>
</dbReference>
<reference evidence="2" key="2">
    <citation type="submission" date="2020-02" db="EMBL/GenBank/DDBJ databases">
        <authorList>
            <person name="Gilchrist C.L.M."/>
            <person name="Chooi Y.-H."/>
        </authorList>
    </citation>
    <scope>NUCLEOTIDE SEQUENCE</scope>
    <source>
        <strain evidence="2">MST-FP2251</strain>
    </source>
</reference>
<accession>A0AAD4CNC7</accession>
<name>A0AAD4CNC7_ASPNN</name>
<evidence type="ECO:0000256" key="1">
    <source>
        <dbReference type="SAM" id="MobiDB-lite"/>
    </source>
</evidence>
<reference evidence="2" key="1">
    <citation type="journal article" date="2019" name="Beilstein J. Org. Chem.">
        <title>Nanangenines: drimane sesquiterpenoids as the dominant metabolite cohort of a novel Australian fungus, Aspergillus nanangensis.</title>
        <authorList>
            <person name="Lacey H.J."/>
            <person name="Gilchrist C.L.M."/>
            <person name="Crombie A."/>
            <person name="Kalaitzis J.A."/>
            <person name="Vuong D."/>
            <person name="Rutledge P.J."/>
            <person name="Turner P."/>
            <person name="Pitt J.I."/>
            <person name="Lacey E."/>
            <person name="Chooi Y.H."/>
            <person name="Piggott A.M."/>
        </authorList>
    </citation>
    <scope>NUCLEOTIDE SEQUENCE</scope>
    <source>
        <strain evidence="2">MST-FP2251</strain>
    </source>
</reference>
<evidence type="ECO:0008006" key="4">
    <source>
        <dbReference type="Google" id="ProtNLM"/>
    </source>
</evidence>
<comment type="caution">
    <text evidence="2">The sequence shown here is derived from an EMBL/GenBank/DDBJ whole genome shotgun (WGS) entry which is preliminary data.</text>
</comment>